<dbReference type="InterPro" id="IPR022024">
    <property type="entry name" value="DUF3602"/>
</dbReference>
<dbReference type="Proteomes" id="UP001363622">
    <property type="component" value="Unassembled WGS sequence"/>
</dbReference>
<feature type="compositionally biased region" description="Pro residues" evidence="1">
    <location>
        <begin position="166"/>
        <end position="176"/>
    </location>
</feature>
<protein>
    <submittedName>
        <fullName evidence="2">Uncharacterized protein</fullName>
    </submittedName>
</protein>
<feature type="compositionally biased region" description="Polar residues" evidence="1">
    <location>
        <begin position="70"/>
        <end position="83"/>
    </location>
</feature>
<name>A0ABR1KYG4_9PEZI</name>
<feature type="compositionally biased region" description="Basic and acidic residues" evidence="1">
    <location>
        <begin position="16"/>
        <end position="27"/>
    </location>
</feature>
<feature type="compositionally biased region" description="Low complexity" evidence="1">
    <location>
        <begin position="191"/>
        <end position="215"/>
    </location>
</feature>
<comment type="caution">
    <text evidence="2">The sequence shown here is derived from an EMBL/GenBank/DDBJ whole genome shotgun (WGS) entry which is preliminary data.</text>
</comment>
<gene>
    <name evidence="2" type="ORF">IWZ03DRAFT_356197</name>
</gene>
<evidence type="ECO:0000313" key="3">
    <source>
        <dbReference type="Proteomes" id="UP001363622"/>
    </source>
</evidence>
<feature type="compositionally biased region" description="Basic and acidic residues" evidence="1">
    <location>
        <begin position="343"/>
        <end position="352"/>
    </location>
</feature>
<keyword evidence="3" id="KW-1185">Reference proteome</keyword>
<sequence>MAWGRGGAGNIEAQEEQSKKVAEDIASQHRRASRTGSIVPIRTTVSPPPPYAHTGRGGAGNTYSPAELAQTGTFQSTATTENNDVAGASVVPAGTPASTASSSASYTTATAEPPPRDLKDLDTQTKWYNSATTSSSASPSPNPGQQHNANNANATSTSPANQPLNKTPPPSDPPVPIARTGRGGAGNFVWSSSPSSHTSSNNKASAAATASVDQAAQLQRSVLADVERGLARPGRAWLGPGPGSPPPAAATAPPATNGVGEGEGVGGAVKTSPPRKVAAPVVLGGKERRWVGSSSSSNNNHDSTGGGGGGRARSKSLSAHANANGAGSREKQGSHRFRHRHGRSDDADALERELQELMGMNGGAVGGAGRTGSGERTSKVLIGSGVGPGMGLGGLGEGWRENVNAGVNGHG</sequence>
<feature type="compositionally biased region" description="Basic and acidic residues" evidence="1">
    <location>
        <begin position="114"/>
        <end position="123"/>
    </location>
</feature>
<feature type="region of interest" description="Disordered" evidence="1">
    <location>
        <begin position="233"/>
        <end position="352"/>
    </location>
</feature>
<proteinExistence type="predicted"/>
<dbReference type="EMBL" id="JBBPHU010000001">
    <property type="protein sequence ID" value="KAK7523862.1"/>
    <property type="molecule type" value="Genomic_DNA"/>
</dbReference>
<feature type="compositionally biased region" description="Low complexity" evidence="1">
    <location>
        <begin position="129"/>
        <end position="139"/>
    </location>
</feature>
<dbReference type="Pfam" id="PF12223">
    <property type="entry name" value="DUF3602"/>
    <property type="match status" value="1"/>
</dbReference>
<feature type="compositionally biased region" description="Low complexity" evidence="1">
    <location>
        <begin position="92"/>
        <end position="111"/>
    </location>
</feature>
<organism evidence="2 3">
    <name type="scientific">Phyllosticta citriasiana</name>
    <dbReference type="NCBI Taxonomy" id="595635"/>
    <lineage>
        <taxon>Eukaryota</taxon>
        <taxon>Fungi</taxon>
        <taxon>Dikarya</taxon>
        <taxon>Ascomycota</taxon>
        <taxon>Pezizomycotina</taxon>
        <taxon>Dothideomycetes</taxon>
        <taxon>Dothideomycetes incertae sedis</taxon>
        <taxon>Botryosphaeriales</taxon>
        <taxon>Phyllostictaceae</taxon>
        <taxon>Phyllosticta</taxon>
    </lineage>
</organism>
<feature type="compositionally biased region" description="Low complexity" evidence="1">
    <location>
        <begin position="148"/>
        <end position="161"/>
    </location>
</feature>
<reference evidence="2 3" key="1">
    <citation type="submission" date="2024-04" db="EMBL/GenBank/DDBJ databases">
        <title>Phyllosticta paracitricarpa is synonymous to the EU quarantine fungus P. citricarpa based on phylogenomic analyses.</title>
        <authorList>
            <consortium name="Lawrence Berkeley National Laboratory"/>
            <person name="Van Ingen-Buijs V.A."/>
            <person name="Van Westerhoven A.C."/>
            <person name="Haridas S."/>
            <person name="Skiadas P."/>
            <person name="Martin F."/>
            <person name="Groenewald J.Z."/>
            <person name="Crous P.W."/>
            <person name="Seidl M.F."/>
        </authorList>
    </citation>
    <scope>NUCLEOTIDE SEQUENCE [LARGE SCALE GENOMIC DNA]</scope>
    <source>
        <strain evidence="2 3">CBS 123371</strain>
    </source>
</reference>
<feature type="compositionally biased region" description="Low complexity" evidence="1">
    <location>
        <begin position="249"/>
        <end position="258"/>
    </location>
</feature>
<feature type="region of interest" description="Disordered" evidence="1">
    <location>
        <begin position="1"/>
        <end position="215"/>
    </location>
</feature>
<evidence type="ECO:0000256" key="1">
    <source>
        <dbReference type="SAM" id="MobiDB-lite"/>
    </source>
</evidence>
<evidence type="ECO:0000313" key="2">
    <source>
        <dbReference type="EMBL" id="KAK7523862.1"/>
    </source>
</evidence>
<feature type="compositionally biased region" description="Low complexity" evidence="1">
    <location>
        <begin position="291"/>
        <end position="303"/>
    </location>
</feature>
<accession>A0ABR1KYG4</accession>